<dbReference type="GO" id="GO:0003676">
    <property type="term" value="F:nucleic acid binding"/>
    <property type="evidence" value="ECO:0007669"/>
    <property type="project" value="InterPro"/>
</dbReference>
<reference evidence="2 3" key="1">
    <citation type="submission" date="2020-05" db="EMBL/GenBank/DDBJ databases">
        <title>Identification and distribution of gene clusters putatively required for synthesis of sphingolipid metabolism inhibitors in phylogenetically diverse species of the filamentous fungus Fusarium.</title>
        <authorList>
            <person name="Kim H.-S."/>
            <person name="Busman M."/>
            <person name="Brown D.W."/>
            <person name="Divon H."/>
            <person name="Uhlig S."/>
            <person name="Proctor R.H."/>
        </authorList>
    </citation>
    <scope>NUCLEOTIDE SEQUENCE [LARGE SCALE GENOMIC DNA]</scope>
    <source>
        <strain evidence="2 3">NRRL 20693</strain>
    </source>
</reference>
<gene>
    <name evidence="2" type="ORF">FHETE_5342</name>
</gene>
<proteinExistence type="predicted"/>
<dbReference type="OrthoDB" id="5099850at2759"/>
<feature type="region of interest" description="Disordered" evidence="1">
    <location>
        <begin position="1"/>
        <end position="27"/>
    </location>
</feature>
<sequence length="568" mass="61444">MVRGRNDRNIRQGNSRGYGNNSPQPSVLTTIHHLRTEGYDVSDLMRQHEEKHRSFNTIIDGLRNEGYDVTDLVQQHNAKHPCCGVVSGPCGHDGSPSGGGPALGQLEVGGSFAPDSGQTRNTATDIPGIDQANTGGVVPGFGQTGNTAEPGERLPVRQTPSFGSGKGGITAHHRQDNKGHRGNKHYGGVSNPKPKASALSKHIQDYQGFLESQVAPTMAPESAPWGITWATGARMVEYVDERGQTATDIVNTSVYGGDQSRFACKADGNVIMGKARLPIDASELAQDVLKSTPCSEYIITIQPVQPERLESIKSKATMTRTVTHDRSGPDGKPLFTPGYVPVKRIDKCASCGSTTHLLATCLRAVRGFIAGCPICNSQTHSVDDCRGFKEMSLAEKVQLLVTKRGNMPAIWSKAKWYMLLHEYCGTAEFKDAEDITAFPWSTAFTKRFVSKDGGKSLAEGQKKFDAGEQTNGTMEVDPATSSYEAIFELYWKKNHIWPPNLGHLDAAIAAALAKPEAPYDNSNVNVMGSSDHTPGLMNKSLVKSVRYTIPITPQKAIQPEDSPKTLEV</sequence>
<dbReference type="InterPro" id="IPR036875">
    <property type="entry name" value="Znf_CCHC_sf"/>
</dbReference>
<dbReference type="SUPFAM" id="SSF57756">
    <property type="entry name" value="Retrovirus zinc finger-like domains"/>
    <property type="match status" value="1"/>
</dbReference>
<dbReference type="GO" id="GO:0008270">
    <property type="term" value="F:zinc ion binding"/>
    <property type="evidence" value="ECO:0007669"/>
    <property type="project" value="InterPro"/>
</dbReference>
<accession>A0A8H5TE61</accession>
<dbReference type="Proteomes" id="UP000567885">
    <property type="component" value="Unassembled WGS sequence"/>
</dbReference>
<comment type="caution">
    <text evidence="2">The sequence shown here is derived from an EMBL/GenBank/DDBJ whole genome shotgun (WGS) entry which is preliminary data.</text>
</comment>
<evidence type="ECO:0000313" key="2">
    <source>
        <dbReference type="EMBL" id="KAF5668076.1"/>
    </source>
</evidence>
<keyword evidence="3" id="KW-1185">Reference proteome</keyword>
<organism evidence="2 3">
    <name type="scientific">Fusarium heterosporum</name>
    <dbReference type="NCBI Taxonomy" id="42747"/>
    <lineage>
        <taxon>Eukaryota</taxon>
        <taxon>Fungi</taxon>
        <taxon>Dikarya</taxon>
        <taxon>Ascomycota</taxon>
        <taxon>Pezizomycotina</taxon>
        <taxon>Sordariomycetes</taxon>
        <taxon>Hypocreomycetidae</taxon>
        <taxon>Hypocreales</taxon>
        <taxon>Nectriaceae</taxon>
        <taxon>Fusarium</taxon>
        <taxon>Fusarium heterosporum species complex</taxon>
    </lineage>
</organism>
<evidence type="ECO:0000256" key="1">
    <source>
        <dbReference type="SAM" id="MobiDB-lite"/>
    </source>
</evidence>
<dbReference type="EMBL" id="JAAGWQ010000095">
    <property type="protein sequence ID" value="KAF5668076.1"/>
    <property type="molecule type" value="Genomic_DNA"/>
</dbReference>
<dbReference type="AlphaFoldDB" id="A0A8H5TE61"/>
<feature type="region of interest" description="Disordered" evidence="1">
    <location>
        <begin position="92"/>
        <end position="196"/>
    </location>
</feature>
<feature type="compositionally biased region" description="Basic and acidic residues" evidence="1">
    <location>
        <begin position="1"/>
        <end position="10"/>
    </location>
</feature>
<name>A0A8H5TE61_FUSHE</name>
<feature type="compositionally biased region" description="Polar residues" evidence="1">
    <location>
        <begin position="11"/>
        <end position="27"/>
    </location>
</feature>
<protein>
    <submittedName>
        <fullName evidence="2">Uncharacterized protein</fullName>
    </submittedName>
</protein>
<evidence type="ECO:0000313" key="3">
    <source>
        <dbReference type="Proteomes" id="UP000567885"/>
    </source>
</evidence>